<dbReference type="Proteomes" id="UP000310039">
    <property type="component" value="Unassembled WGS sequence"/>
</dbReference>
<protein>
    <submittedName>
        <fullName evidence="2">Uncharacterized protein</fullName>
    </submittedName>
</protein>
<comment type="caution">
    <text evidence="2">The sequence shown here is derived from an EMBL/GenBank/DDBJ whole genome shotgun (WGS) entry which is preliminary data.</text>
</comment>
<dbReference type="EMBL" id="QZBT01000193">
    <property type="protein sequence ID" value="THZ76242.1"/>
    <property type="molecule type" value="Genomic_DNA"/>
</dbReference>
<gene>
    <name evidence="2" type="ORF">D6C84_08873</name>
</gene>
<feature type="compositionally biased region" description="Basic residues" evidence="1">
    <location>
        <begin position="64"/>
        <end position="79"/>
    </location>
</feature>
<feature type="region of interest" description="Disordered" evidence="1">
    <location>
        <begin position="58"/>
        <end position="102"/>
    </location>
</feature>
<dbReference type="AlphaFoldDB" id="A0A4S9XAU2"/>
<reference evidence="2 3" key="1">
    <citation type="submission" date="2018-10" db="EMBL/GenBank/DDBJ databases">
        <title>Fifty Aureobasidium pullulans genomes reveal a recombining polyextremotolerant generalist.</title>
        <authorList>
            <person name="Gostincar C."/>
            <person name="Turk M."/>
            <person name="Zajc J."/>
            <person name="Gunde-Cimerman N."/>
        </authorList>
    </citation>
    <scope>NUCLEOTIDE SEQUENCE [LARGE SCALE GENOMIC DNA]</scope>
    <source>
        <strain evidence="2 3">EXF-3403</strain>
    </source>
</reference>
<evidence type="ECO:0000313" key="2">
    <source>
        <dbReference type="EMBL" id="THZ76242.1"/>
    </source>
</evidence>
<evidence type="ECO:0000313" key="3">
    <source>
        <dbReference type="Proteomes" id="UP000310039"/>
    </source>
</evidence>
<name>A0A4S9XAU2_AURPU</name>
<feature type="compositionally biased region" description="Acidic residues" evidence="1">
    <location>
        <begin position="85"/>
        <end position="96"/>
    </location>
</feature>
<sequence>MSTSTAQQATTPTYCKGCRGTFPLPDFNKYLPADVEGAPTGRTMGTCKKCRKRAATANAAAAASKKKEKKKKKKNKSKNKRETSEASDDVAAEPEVAEMSTAEVEEAADRIVALGLEAFALDNSS</sequence>
<accession>A0A4S9XAU2</accession>
<evidence type="ECO:0000256" key="1">
    <source>
        <dbReference type="SAM" id="MobiDB-lite"/>
    </source>
</evidence>
<proteinExistence type="predicted"/>
<organism evidence="2 3">
    <name type="scientific">Aureobasidium pullulans</name>
    <name type="common">Black yeast</name>
    <name type="synonym">Pullularia pullulans</name>
    <dbReference type="NCBI Taxonomy" id="5580"/>
    <lineage>
        <taxon>Eukaryota</taxon>
        <taxon>Fungi</taxon>
        <taxon>Dikarya</taxon>
        <taxon>Ascomycota</taxon>
        <taxon>Pezizomycotina</taxon>
        <taxon>Dothideomycetes</taxon>
        <taxon>Dothideomycetidae</taxon>
        <taxon>Dothideales</taxon>
        <taxon>Saccotheciaceae</taxon>
        <taxon>Aureobasidium</taxon>
    </lineage>
</organism>